<evidence type="ECO:0000313" key="1">
    <source>
        <dbReference type="EMBL" id="CAD7599928.1"/>
    </source>
</evidence>
<gene>
    <name evidence="1" type="ORF">TGEB3V08_LOCUS7489</name>
</gene>
<organism evidence="1">
    <name type="scientific">Timema genevievae</name>
    <name type="common">Walking stick</name>
    <dbReference type="NCBI Taxonomy" id="629358"/>
    <lineage>
        <taxon>Eukaryota</taxon>
        <taxon>Metazoa</taxon>
        <taxon>Ecdysozoa</taxon>
        <taxon>Arthropoda</taxon>
        <taxon>Hexapoda</taxon>
        <taxon>Insecta</taxon>
        <taxon>Pterygota</taxon>
        <taxon>Neoptera</taxon>
        <taxon>Polyneoptera</taxon>
        <taxon>Phasmatodea</taxon>
        <taxon>Timematodea</taxon>
        <taxon>Timematoidea</taxon>
        <taxon>Timematidae</taxon>
        <taxon>Timema</taxon>
    </lineage>
</organism>
<reference evidence="1" key="1">
    <citation type="submission" date="2020-11" db="EMBL/GenBank/DDBJ databases">
        <authorList>
            <person name="Tran Van P."/>
        </authorList>
    </citation>
    <scope>NUCLEOTIDE SEQUENCE</scope>
</reference>
<proteinExistence type="predicted"/>
<sequence>MLAMPKWFAGEMFLDAWVFSVNINSDLVTITPLTAGPEQRIKLRPPEAATLLNVNRPFQRPITSVQRDSNRRPHLLNANDIVSDELKPTGYFIPIINSNLFLREGGFTGKREQNKGGEQRSKWEKGLQCWNSSKLPVLFHYRHSQAALKLQYLDLLVERYR</sequence>
<accession>A0A7R9K233</accession>
<dbReference type="AlphaFoldDB" id="A0A7R9K233"/>
<protein>
    <submittedName>
        <fullName evidence="1">Uncharacterized protein</fullName>
    </submittedName>
</protein>
<name>A0A7R9K233_TIMGE</name>
<dbReference type="EMBL" id="OE842402">
    <property type="protein sequence ID" value="CAD7599928.1"/>
    <property type="molecule type" value="Genomic_DNA"/>
</dbReference>